<evidence type="ECO:0000256" key="1">
    <source>
        <dbReference type="ARBA" id="ARBA00004123"/>
    </source>
</evidence>
<proteinExistence type="predicted"/>
<dbReference type="InterPro" id="IPR016024">
    <property type="entry name" value="ARM-type_fold"/>
</dbReference>
<evidence type="ECO:0000256" key="5">
    <source>
        <dbReference type="ARBA" id="ARBA00022737"/>
    </source>
</evidence>
<dbReference type="Gene3D" id="1.25.10.10">
    <property type="entry name" value="Leucine-rich Repeat Variant"/>
    <property type="match status" value="1"/>
</dbReference>
<comment type="caution">
    <text evidence="9">The sequence shown here is derived from an EMBL/GenBank/DDBJ whole genome shotgun (WGS) entry which is preliminary data.</text>
</comment>
<comment type="subcellular location">
    <subcellularLocation>
        <location evidence="2">Cytoplasm</location>
    </subcellularLocation>
    <subcellularLocation>
        <location evidence="1">Nucleus</location>
    </subcellularLocation>
</comment>
<dbReference type="InterPro" id="IPR040122">
    <property type="entry name" value="Importin_beta"/>
</dbReference>
<dbReference type="AlphaFoldDB" id="A0A8J4GPH3"/>
<dbReference type="EMBL" id="BNCQ01000036">
    <property type="protein sequence ID" value="GIM10801.1"/>
    <property type="molecule type" value="Genomic_DNA"/>
</dbReference>
<evidence type="ECO:0000313" key="10">
    <source>
        <dbReference type="Proteomes" id="UP000722791"/>
    </source>
</evidence>
<dbReference type="SUPFAM" id="SSF48371">
    <property type="entry name" value="ARM repeat"/>
    <property type="match status" value="1"/>
</dbReference>
<dbReference type="InterPro" id="IPR057672">
    <property type="entry name" value="TPR_IPO4/5"/>
</dbReference>
<dbReference type="Pfam" id="PF25780">
    <property type="entry name" value="TPR_IPO5"/>
    <property type="match status" value="1"/>
</dbReference>
<sequence>MEPLAALVADRGSAEVEAFHGLVAALLEVASSAYSSRSDDETLVQCLQLLVELCESSAPLLGKHLPAVVGLAMTVGTDTQAELSSREAALEVLHWVARFKPKQFGRNKDLVRRVVSALCTMAGEPAPPDLDPDDDGTLPPAKLATQALDAVALYLPSQTIFPGVLSFAKEAMSSQQVPHREAALTSLAVICEGCAEPLRKRLKELIPLLLTGLRDADAKVRGAAAFALGWRRSSFSPTSWSTTRRCCRCCFR</sequence>
<dbReference type="GO" id="GO:0005737">
    <property type="term" value="C:cytoplasm"/>
    <property type="evidence" value="ECO:0007669"/>
    <property type="project" value="UniProtKB-SubCell"/>
</dbReference>
<evidence type="ECO:0000256" key="2">
    <source>
        <dbReference type="ARBA" id="ARBA00004496"/>
    </source>
</evidence>
<evidence type="ECO:0000256" key="4">
    <source>
        <dbReference type="ARBA" id="ARBA00022490"/>
    </source>
</evidence>
<dbReference type="Proteomes" id="UP000722791">
    <property type="component" value="Unassembled WGS sequence"/>
</dbReference>
<keyword evidence="4" id="KW-0963">Cytoplasm</keyword>
<feature type="domain" description="IPO4/5-like TPR repeats" evidence="8">
    <location>
        <begin position="12"/>
        <end position="69"/>
    </location>
</feature>
<keyword evidence="5" id="KW-0677">Repeat</keyword>
<dbReference type="InterPro" id="IPR011989">
    <property type="entry name" value="ARM-like"/>
</dbReference>
<dbReference type="GO" id="GO:0006606">
    <property type="term" value="P:protein import into nucleus"/>
    <property type="evidence" value="ECO:0007669"/>
    <property type="project" value="InterPro"/>
</dbReference>
<keyword evidence="3" id="KW-0813">Transport</keyword>
<dbReference type="PANTHER" id="PTHR10527">
    <property type="entry name" value="IMPORTIN BETA"/>
    <property type="match status" value="1"/>
</dbReference>
<gene>
    <name evidence="9" type="ORF">Vretimale_14378</name>
</gene>
<protein>
    <recommendedName>
        <fullName evidence="8">IPO4/5-like TPR repeats domain-containing protein</fullName>
    </recommendedName>
</protein>
<dbReference type="Pfam" id="PF13513">
    <property type="entry name" value="HEAT_EZ"/>
    <property type="match status" value="1"/>
</dbReference>
<keyword evidence="7" id="KW-0539">Nucleus</keyword>
<evidence type="ECO:0000256" key="6">
    <source>
        <dbReference type="ARBA" id="ARBA00022927"/>
    </source>
</evidence>
<evidence type="ECO:0000256" key="3">
    <source>
        <dbReference type="ARBA" id="ARBA00022448"/>
    </source>
</evidence>
<evidence type="ECO:0000259" key="8">
    <source>
        <dbReference type="Pfam" id="PF25780"/>
    </source>
</evidence>
<accession>A0A8J4GPH3</accession>
<reference evidence="9" key="1">
    <citation type="journal article" date="2021" name="Proc. Natl. Acad. Sci. U.S.A.">
        <title>Three genomes in the algal genus Volvox reveal the fate of a haploid sex-determining region after a transition to homothallism.</title>
        <authorList>
            <person name="Yamamoto K."/>
            <person name="Hamaji T."/>
            <person name="Kawai-Toyooka H."/>
            <person name="Matsuzaki R."/>
            <person name="Takahashi F."/>
            <person name="Nishimura Y."/>
            <person name="Kawachi M."/>
            <person name="Noguchi H."/>
            <person name="Minakuchi Y."/>
            <person name="Umen J.G."/>
            <person name="Toyoda A."/>
            <person name="Nozaki H."/>
        </authorList>
    </citation>
    <scope>NUCLEOTIDE SEQUENCE</scope>
    <source>
        <strain evidence="9">NIES-3785</strain>
    </source>
</reference>
<evidence type="ECO:0000313" key="9">
    <source>
        <dbReference type="EMBL" id="GIM10801.1"/>
    </source>
</evidence>
<organism evidence="9 10">
    <name type="scientific">Volvox reticuliferus</name>
    <dbReference type="NCBI Taxonomy" id="1737510"/>
    <lineage>
        <taxon>Eukaryota</taxon>
        <taxon>Viridiplantae</taxon>
        <taxon>Chlorophyta</taxon>
        <taxon>core chlorophytes</taxon>
        <taxon>Chlorophyceae</taxon>
        <taxon>CS clade</taxon>
        <taxon>Chlamydomonadales</taxon>
        <taxon>Volvocaceae</taxon>
        <taxon>Volvox</taxon>
    </lineage>
</organism>
<keyword evidence="6" id="KW-0653">Protein transport</keyword>
<name>A0A8J4GPH3_9CHLO</name>
<evidence type="ECO:0000256" key="7">
    <source>
        <dbReference type="ARBA" id="ARBA00023242"/>
    </source>
</evidence>